<evidence type="ECO:0000256" key="5">
    <source>
        <dbReference type="SAM" id="SignalP"/>
    </source>
</evidence>
<keyword evidence="2" id="KW-0328">Glycosyltransferase</keyword>
<feature type="transmembrane region" description="Helical" evidence="4">
    <location>
        <begin position="134"/>
        <end position="157"/>
    </location>
</feature>
<accession>A0A640KH95</accession>
<evidence type="ECO:0000313" key="7">
    <source>
        <dbReference type="EMBL" id="GET89090.1"/>
    </source>
</evidence>
<organism evidence="7 8">
    <name type="scientific">Leishmania tarentolae</name>
    <name type="common">Sauroleishmania tarentolae</name>
    <dbReference type="NCBI Taxonomy" id="5689"/>
    <lineage>
        <taxon>Eukaryota</taxon>
        <taxon>Discoba</taxon>
        <taxon>Euglenozoa</taxon>
        <taxon>Kinetoplastea</taxon>
        <taxon>Metakinetoplastina</taxon>
        <taxon>Trypanosomatida</taxon>
        <taxon>Trypanosomatidae</taxon>
        <taxon>Leishmaniinae</taxon>
        <taxon>Leishmania</taxon>
        <taxon>lizard Leishmania</taxon>
    </lineage>
</organism>
<evidence type="ECO:0000256" key="3">
    <source>
        <dbReference type="ARBA" id="ARBA00022679"/>
    </source>
</evidence>
<dbReference type="Proteomes" id="UP000419144">
    <property type="component" value="Unassembled WGS sequence"/>
</dbReference>
<protein>
    <submittedName>
        <fullName evidence="7">Beta galactofuranosyl glycosyle transferase</fullName>
    </submittedName>
</protein>
<feature type="signal peptide" evidence="5">
    <location>
        <begin position="1"/>
        <end position="20"/>
    </location>
</feature>
<sequence length="553" mass="63824">MLAYLCVCVCVSLSPMLSLSLVFHGWHIDTRTMWYLCTARVVWRTSRRTIEIVLFSDASFLTSSHSVINLSLFCGQTLRLSFSGGTEPSPLPAEDAYPVDADAPYPVFVGKKRKGSHTVLASAPAFYVHRRRWLFARICLHTLLFLMGYLGPLIILYRRLREETFTDIARPGEVFISDETFFECVADRLSHNEQQSASIPYVLIPVTMDYQDIKQLFCNITVPMTYIMFINNGEFHPLRSLLNRLAVELKEFVDKNLFIVHHPENIGYAAAVNEGLRHALQFSIEQVPWVFITNADVRFAPDLIPEFVAQAHAKTGNQKEILRMLDEEVAAEARTLRNVTDPRFAYRSSELPVVSASSLPYRIRTMAPEEMKRQFADTYGVFYTDSKAFMATFALSRLAIATVGFFDENFYPAYGEDHDYVWRMEALGYKSYMSMRGKFVHFENANLKADGAARNRGIFRSTAYFMQTMRFQRMNNELFRREYRRTKWFSVDGTLYQTTGRKPLPFNGTIPVDTWVLDPQRLRSIYEIGEGMRCYSSYNYYNTKLLQFSAYVS</sequence>
<dbReference type="GO" id="GO:0016757">
    <property type="term" value="F:glycosyltransferase activity"/>
    <property type="evidence" value="ECO:0007669"/>
    <property type="project" value="UniProtKB-KW"/>
</dbReference>
<feature type="domain" description="Glycosyltransferase 2-like" evidence="6">
    <location>
        <begin position="248"/>
        <end position="313"/>
    </location>
</feature>
<dbReference type="VEuPathDB" id="TriTrypDB:LtaPh_2500100"/>
<evidence type="ECO:0000256" key="4">
    <source>
        <dbReference type="SAM" id="Phobius"/>
    </source>
</evidence>
<dbReference type="InterPro" id="IPR001173">
    <property type="entry name" value="Glyco_trans_2-like"/>
</dbReference>
<keyword evidence="8" id="KW-1185">Reference proteome</keyword>
<gene>
    <name evidence="7" type="ORF">LtaPh_2500100</name>
</gene>
<dbReference type="OrthoDB" id="10267535at2759"/>
<evidence type="ECO:0000256" key="1">
    <source>
        <dbReference type="ARBA" id="ARBA00006739"/>
    </source>
</evidence>
<proteinExistence type="inferred from homology"/>
<comment type="caution">
    <text evidence="7">The sequence shown here is derived from an EMBL/GenBank/DDBJ whole genome shotgun (WGS) entry which is preliminary data.</text>
</comment>
<keyword evidence="3 7" id="KW-0808">Transferase</keyword>
<evidence type="ECO:0000313" key="8">
    <source>
        <dbReference type="Proteomes" id="UP000419144"/>
    </source>
</evidence>
<dbReference type="SUPFAM" id="SSF53448">
    <property type="entry name" value="Nucleotide-diphospho-sugar transferases"/>
    <property type="match status" value="1"/>
</dbReference>
<keyword evidence="5" id="KW-0732">Signal</keyword>
<evidence type="ECO:0000259" key="6">
    <source>
        <dbReference type="Pfam" id="PF00535"/>
    </source>
</evidence>
<dbReference type="InterPro" id="IPR029044">
    <property type="entry name" value="Nucleotide-diphossugar_trans"/>
</dbReference>
<keyword evidence="4" id="KW-1133">Transmembrane helix</keyword>
<keyword evidence="4" id="KW-0472">Membrane</keyword>
<feature type="chain" id="PRO_5024942865" evidence="5">
    <location>
        <begin position="21"/>
        <end position="553"/>
    </location>
</feature>
<name>A0A640KH95_LEITA</name>
<dbReference type="PANTHER" id="PTHR43179:SF12">
    <property type="entry name" value="GALACTOFURANOSYLTRANSFERASE GLFT2"/>
    <property type="match status" value="1"/>
</dbReference>
<dbReference type="EMBL" id="BLBS01000034">
    <property type="protein sequence ID" value="GET89090.1"/>
    <property type="molecule type" value="Genomic_DNA"/>
</dbReference>
<dbReference type="Gene3D" id="3.90.550.10">
    <property type="entry name" value="Spore Coat Polysaccharide Biosynthesis Protein SpsA, Chain A"/>
    <property type="match status" value="1"/>
</dbReference>
<dbReference type="PANTHER" id="PTHR43179">
    <property type="entry name" value="RHAMNOSYLTRANSFERASE WBBL"/>
    <property type="match status" value="1"/>
</dbReference>
<dbReference type="Pfam" id="PF00535">
    <property type="entry name" value="Glycos_transf_2"/>
    <property type="match status" value="1"/>
</dbReference>
<reference evidence="7" key="1">
    <citation type="submission" date="2019-11" db="EMBL/GenBank/DDBJ databases">
        <title>Leishmania tarentolae CDS.</title>
        <authorList>
            <person name="Goto Y."/>
            <person name="Yamagishi J."/>
        </authorList>
    </citation>
    <scope>NUCLEOTIDE SEQUENCE [LARGE SCALE GENOMIC DNA]</scope>
    <source>
        <strain evidence="7">Parrot Tar II</strain>
    </source>
</reference>
<evidence type="ECO:0000256" key="2">
    <source>
        <dbReference type="ARBA" id="ARBA00022676"/>
    </source>
</evidence>
<dbReference type="AlphaFoldDB" id="A0A640KH95"/>
<comment type="similarity">
    <text evidence="1">Belongs to the glycosyltransferase 2 family.</text>
</comment>
<keyword evidence="4" id="KW-0812">Transmembrane</keyword>